<dbReference type="PANTHER" id="PTHR10865:SF28">
    <property type="entry name" value="ELM2 DOMAIN-CONTAINING PROTEIN"/>
    <property type="match status" value="1"/>
</dbReference>
<feature type="domain" description="SANT" evidence="10">
    <location>
        <begin position="353"/>
        <end position="405"/>
    </location>
</feature>
<protein>
    <submittedName>
        <fullName evidence="12">SANT domain-containing protein</fullName>
    </submittedName>
</protein>
<dbReference type="PROSITE" id="PS51156">
    <property type="entry name" value="ELM2"/>
    <property type="match status" value="1"/>
</dbReference>
<evidence type="ECO:0000256" key="8">
    <source>
        <dbReference type="SAM" id="MobiDB-lite"/>
    </source>
</evidence>
<feature type="domain" description="ELM2" evidence="9">
    <location>
        <begin position="234"/>
        <end position="341"/>
    </location>
</feature>
<dbReference type="GO" id="GO:0005654">
    <property type="term" value="C:nucleoplasm"/>
    <property type="evidence" value="ECO:0007669"/>
    <property type="project" value="TreeGrafter"/>
</dbReference>
<dbReference type="GO" id="GO:0042826">
    <property type="term" value="F:histone deacetylase binding"/>
    <property type="evidence" value="ECO:0007669"/>
    <property type="project" value="TreeGrafter"/>
</dbReference>
<feature type="compositionally biased region" description="Polar residues" evidence="8">
    <location>
        <begin position="45"/>
        <end position="55"/>
    </location>
</feature>
<comment type="subcellular location">
    <subcellularLocation>
        <location evidence="1">Nucleus</location>
    </subcellularLocation>
</comment>
<keyword evidence="3" id="KW-0479">Metal-binding</keyword>
<keyword evidence="6" id="KW-0238">DNA-binding</keyword>
<keyword evidence="4" id="KW-0863">Zinc-finger</keyword>
<dbReference type="AlphaFoldDB" id="A0A914YIQ5"/>
<dbReference type="WBParaSite" id="PSU_v2.g17195.t1">
    <property type="protein sequence ID" value="PSU_v2.g17195.t1"/>
    <property type="gene ID" value="PSU_v2.g17195"/>
</dbReference>
<reference evidence="12" key="1">
    <citation type="submission" date="2022-11" db="UniProtKB">
        <authorList>
            <consortium name="WormBaseParasite"/>
        </authorList>
    </citation>
    <scope>IDENTIFICATION</scope>
</reference>
<evidence type="ECO:0000259" key="9">
    <source>
        <dbReference type="PROSITE" id="PS51156"/>
    </source>
</evidence>
<dbReference type="GO" id="GO:0003677">
    <property type="term" value="F:DNA binding"/>
    <property type="evidence" value="ECO:0007669"/>
    <property type="project" value="UniProtKB-KW"/>
</dbReference>
<dbReference type="InterPro" id="IPR000949">
    <property type="entry name" value="ELM2_dom"/>
</dbReference>
<dbReference type="SMART" id="SM00717">
    <property type="entry name" value="SANT"/>
    <property type="match status" value="1"/>
</dbReference>
<dbReference type="FunFam" id="1.10.10.60:FF:000012">
    <property type="entry name" value="Metastasis-associated 1 family, member 3"/>
    <property type="match status" value="1"/>
</dbReference>
<dbReference type="InterPro" id="IPR001005">
    <property type="entry name" value="SANT/Myb"/>
</dbReference>
<dbReference type="PROSITE" id="PS51293">
    <property type="entry name" value="SANT"/>
    <property type="match status" value="1"/>
</dbReference>
<evidence type="ECO:0000256" key="7">
    <source>
        <dbReference type="ARBA" id="ARBA00023242"/>
    </source>
</evidence>
<dbReference type="PANTHER" id="PTHR10865">
    <property type="entry name" value="METASTASIS-ASSOCIATED PROTEIN AND MESODERM INDUCTION EARLY RESPONSE PROTEIN"/>
    <property type="match status" value="1"/>
</dbReference>
<dbReference type="GO" id="GO:0008270">
    <property type="term" value="F:zinc ion binding"/>
    <property type="evidence" value="ECO:0007669"/>
    <property type="project" value="UniProtKB-KW"/>
</dbReference>
<feature type="compositionally biased region" description="Polar residues" evidence="8">
    <location>
        <begin position="1"/>
        <end position="16"/>
    </location>
</feature>
<accession>A0A914YIQ5</accession>
<feature type="compositionally biased region" description="Acidic residues" evidence="8">
    <location>
        <begin position="186"/>
        <end position="202"/>
    </location>
</feature>
<dbReference type="GO" id="GO:0000122">
    <property type="term" value="P:negative regulation of transcription by RNA polymerase II"/>
    <property type="evidence" value="ECO:0007669"/>
    <property type="project" value="TreeGrafter"/>
</dbReference>
<dbReference type="Proteomes" id="UP000887577">
    <property type="component" value="Unplaced"/>
</dbReference>
<dbReference type="InterPro" id="IPR017884">
    <property type="entry name" value="SANT_dom"/>
</dbReference>
<evidence type="ECO:0000256" key="2">
    <source>
        <dbReference type="ARBA" id="ARBA00022491"/>
    </source>
</evidence>
<evidence type="ECO:0000256" key="3">
    <source>
        <dbReference type="ARBA" id="ARBA00022723"/>
    </source>
</evidence>
<evidence type="ECO:0000256" key="1">
    <source>
        <dbReference type="ARBA" id="ARBA00004123"/>
    </source>
</evidence>
<evidence type="ECO:0000259" key="10">
    <source>
        <dbReference type="PROSITE" id="PS51293"/>
    </source>
</evidence>
<dbReference type="SUPFAM" id="SSF46689">
    <property type="entry name" value="Homeodomain-like"/>
    <property type="match status" value="1"/>
</dbReference>
<evidence type="ECO:0000313" key="12">
    <source>
        <dbReference type="WBParaSite" id="PSU_v2.g17195.t1"/>
    </source>
</evidence>
<organism evidence="11 12">
    <name type="scientific">Panagrolaimus superbus</name>
    <dbReference type="NCBI Taxonomy" id="310955"/>
    <lineage>
        <taxon>Eukaryota</taxon>
        <taxon>Metazoa</taxon>
        <taxon>Ecdysozoa</taxon>
        <taxon>Nematoda</taxon>
        <taxon>Chromadorea</taxon>
        <taxon>Rhabditida</taxon>
        <taxon>Tylenchina</taxon>
        <taxon>Panagrolaimomorpha</taxon>
        <taxon>Panagrolaimoidea</taxon>
        <taxon>Panagrolaimidae</taxon>
        <taxon>Panagrolaimus</taxon>
    </lineage>
</organism>
<dbReference type="InterPro" id="IPR040138">
    <property type="entry name" value="MIER/MTA"/>
</dbReference>
<evidence type="ECO:0000313" key="11">
    <source>
        <dbReference type="Proteomes" id="UP000887577"/>
    </source>
</evidence>
<keyword evidence="7" id="KW-0539">Nucleus</keyword>
<evidence type="ECO:0000256" key="5">
    <source>
        <dbReference type="ARBA" id="ARBA00022833"/>
    </source>
</evidence>
<dbReference type="Gene3D" id="1.10.10.60">
    <property type="entry name" value="Homeodomain-like"/>
    <property type="match status" value="1"/>
</dbReference>
<keyword evidence="11" id="KW-1185">Reference proteome</keyword>
<feature type="region of interest" description="Disordered" evidence="8">
    <location>
        <begin position="1"/>
        <end position="59"/>
    </location>
</feature>
<name>A0A914YIQ5_9BILA</name>
<feature type="region of interest" description="Disordered" evidence="8">
    <location>
        <begin position="171"/>
        <end position="202"/>
    </location>
</feature>
<evidence type="ECO:0000256" key="4">
    <source>
        <dbReference type="ARBA" id="ARBA00022771"/>
    </source>
</evidence>
<keyword evidence="5" id="KW-0862">Zinc</keyword>
<sequence>MQFKASQRLRNPNEENLNFDKSAATLAIPQPNRPPVAPSREQANRLPTTAGQDILQQPHLKINESVNTTEPPQPNLPPTSVDDILQQPVHRATGDSTSVFEKMSKNVAEKQRDEAGDYVVCDDEDDGIDNEDTIAEDELHELDEDNDLEALQAEAEMDIEELRKRYYGGILGANQGENAGSSDTARDEEEEDETSEEGEEISSELVQFMNTENGDVQGYGSDDDDDEYAPKIYKPPRVGPEYQHLNIPVVDSTYKAVHDHADVLWKPTPKLNDQQLDQYQESVIEYSQDMDASKLPSLQNDPVQPRMDRPIPFWDSEEALYTLMQNDYDPVKSKKAFAEGPPDVNLPRKTHFGICLPWEEDDLLKFETGLHVYLKKFNKIQQEYLPGRSIGEVIHFYYRWKKTERFDLWRHQHQQAYVFAQDLQSNSTDIMENIIELIDRDDVPAAEANVLVAEAQSITAKIHGQPPP</sequence>
<evidence type="ECO:0000256" key="6">
    <source>
        <dbReference type="ARBA" id="ARBA00023125"/>
    </source>
</evidence>
<dbReference type="InterPro" id="IPR009057">
    <property type="entry name" value="Homeodomain-like_sf"/>
</dbReference>
<keyword evidence="2" id="KW-0678">Repressor</keyword>
<dbReference type="GO" id="GO:0003714">
    <property type="term" value="F:transcription corepressor activity"/>
    <property type="evidence" value="ECO:0007669"/>
    <property type="project" value="TreeGrafter"/>
</dbReference>
<proteinExistence type="predicted"/>